<dbReference type="AlphaFoldDB" id="A0A4R5CZA3"/>
<keyword evidence="3" id="KW-1185">Reference proteome</keyword>
<evidence type="ECO:0000256" key="1">
    <source>
        <dbReference type="SAM" id="Phobius"/>
    </source>
</evidence>
<proteinExistence type="predicted"/>
<evidence type="ECO:0000313" key="2">
    <source>
        <dbReference type="EMBL" id="TDE06252.1"/>
    </source>
</evidence>
<protein>
    <submittedName>
        <fullName evidence="2">Uncharacterized protein</fullName>
    </submittedName>
</protein>
<evidence type="ECO:0000313" key="3">
    <source>
        <dbReference type="Proteomes" id="UP000294597"/>
    </source>
</evidence>
<dbReference type="EMBL" id="SMFO01000001">
    <property type="protein sequence ID" value="TDE06252.1"/>
    <property type="molecule type" value="Genomic_DNA"/>
</dbReference>
<dbReference type="RefSeq" id="WP_132108386.1">
    <property type="nucleotide sequence ID" value="NZ_SMFO01000001.1"/>
</dbReference>
<keyword evidence="1" id="KW-0472">Membrane</keyword>
<dbReference type="Proteomes" id="UP000294597">
    <property type="component" value="Unassembled WGS sequence"/>
</dbReference>
<comment type="caution">
    <text evidence="2">The sequence shown here is derived from an EMBL/GenBank/DDBJ whole genome shotgun (WGS) entry which is preliminary data.</text>
</comment>
<gene>
    <name evidence="2" type="ORF">E0F98_01135</name>
</gene>
<accession>A0A4R5CZA3</accession>
<reference evidence="2 3" key="1">
    <citation type="submission" date="2019-03" db="EMBL/GenBank/DDBJ databases">
        <title>Flavobacterium TSA-D2 sp. nov., isolated from arctic soil.</title>
        <authorList>
            <person name="Chaudhary D.K."/>
        </authorList>
    </citation>
    <scope>NUCLEOTIDE SEQUENCE [LARGE SCALE GENOMIC DNA]</scope>
    <source>
        <strain evidence="2 3">TSA-D2</strain>
    </source>
</reference>
<sequence>MKQFLKIIGDSKNYLAIGALFFFQNALWAQDEKKVDVNLTVGEAGSDWYAEPWVMVVGAAVFIIIIVALLRGKGGK</sequence>
<keyword evidence="1" id="KW-0812">Transmembrane</keyword>
<organism evidence="2 3">
    <name type="scientific">Flavobacterium hiemivividum</name>
    <dbReference type="NCBI Taxonomy" id="2541734"/>
    <lineage>
        <taxon>Bacteria</taxon>
        <taxon>Pseudomonadati</taxon>
        <taxon>Bacteroidota</taxon>
        <taxon>Flavobacteriia</taxon>
        <taxon>Flavobacteriales</taxon>
        <taxon>Flavobacteriaceae</taxon>
        <taxon>Flavobacterium</taxon>
    </lineage>
</organism>
<keyword evidence="1" id="KW-1133">Transmembrane helix</keyword>
<feature type="transmembrane region" description="Helical" evidence="1">
    <location>
        <begin position="53"/>
        <end position="70"/>
    </location>
</feature>
<name>A0A4R5CZA3_9FLAO</name>